<keyword evidence="3" id="KW-1185">Reference proteome</keyword>
<dbReference type="Gene3D" id="1.20.1050.10">
    <property type="match status" value="1"/>
</dbReference>
<protein>
    <submittedName>
        <fullName evidence="2">Glutathione S-transferase</fullName>
    </submittedName>
</protein>
<evidence type="ECO:0000313" key="3">
    <source>
        <dbReference type="Proteomes" id="UP001596303"/>
    </source>
</evidence>
<dbReference type="InterPro" id="IPR036249">
    <property type="entry name" value="Thioredoxin-like_sf"/>
</dbReference>
<name>A0ABW1SAE6_9PROT</name>
<dbReference type="PANTHER" id="PTHR42673:SF4">
    <property type="entry name" value="MALEYLACETOACETATE ISOMERASE"/>
    <property type="match status" value="1"/>
</dbReference>
<dbReference type="SUPFAM" id="SSF47616">
    <property type="entry name" value="GST C-terminal domain-like"/>
    <property type="match status" value="1"/>
</dbReference>
<dbReference type="PANTHER" id="PTHR42673">
    <property type="entry name" value="MALEYLACETOACETATE ISOMERASE"/>
    <property type="match status" value="1"/>
</dbReference>
<dbReference type="SFLD" id="SFLDS00019">
    <property type="entry name" value="Glutathione_Transferase_(cytos"/>
    <property type="match status" value="1"/>
</dbReference>
<dbReference type="RefSeq" id="WP_377379036.1">
    <property type="nucleotide sequence ID" value="NZ_JBHSSW010000012.1"/>
</dbReference>
<reference evidence="3" key="1">
    <citation type="journal article" date="2019" name="Int. J. Syst. Evol. Microbiol.">
        <title>The Global Catalogue of Microorganisms (GCM) 10K type strain sequencing project: providing services to taxonomists for standard genome sequencing and annotation.</title>
        <authorList>
            <consortium name="The Broad Institute Genomics Platform"/>
            <consortium name="The Broad Institute Genome Sequencing Center for Infectious Disease"/>
            <person name="Wu L."/>
            <person name="Ma J."/>
        </authorList>
    </citation>
    <scope>NUCLEOTIDE SEQUENCE [LARGE SCALE GENOMIC DNA]</scope>
    <source>
        <strain evidence="3">CGMCC-1.15741</strain>
    </source>
</reference>
<dbReference type="InterPro" id="IPR036282">
    <property type="entry name" value="Glutathione-S-Trfase_C_sf"/>
</dbReference>
<dbReference type="PROSITE" id="PS50404">
    <property type="entry name" value="GST_NTER"/>
    <property type="match status" value="1"/>
</dbReference>
<dbReference type="Pfam" id="PF13409">
    <property type="entry name" value="GST_N_2"/>
    <property type="match status" value="1"/>
</dbReference>
<accession>A0ABW1SAE6</accession>
<evidence type="ECO:0000313" key="2">
    <source>
        <dbReference type="EMBL" id="MFC6198650.1"/>
    </source>
</evidence>
<dbReference type="EMBL" id="JBHSSW010000012">
    <property type="protein sequence ID" value="MFC6198650.1"/>
    <property type="molecule type" value="Genomic_DNA"/>
</dbReference>
<dbReference type="InterPro" id="IPR040079">
    <property type="entry name" value="Glutathione_S-Trfase"/>
</dbReference>
<dbReference type="Proteomes" id="UP001596303">
    <property type="component" value="Unassembled WGS sequence"/>
</dbReference>
<organism evidence="2 3">
    <name type="scientific">Ponticaulis profundi</name>
    <dbReference type="NCBI Taxonomy" id="2665222"/>
    <lineage>
        <taxon>Bacteria</taxon>
        <taxon>Pseudomonadati</taxon>
        <taxon>Pseudomonadota</taxon>
        <taxon>Alphaproteobacteria</taxon>
        <taxon>Hyphomonadales</taxon>
        <taxon>Hyphomonadaceae</taxon>
        <taxon>Ponticaulis</taxon>
    </lineage>
</organism>
<dbReference type="Gene3D" id="3.40.30.10">
    <property type="entry name" value="Glutaredoxin"/>
    <property type="match status" value="1"/>
</dbReference>
<feature type="domain" description="GST N-terminal" evidence="1">
    <location>
        <begin position="4"/>
        <end position="84"/>
    </location>
</feature>
<sequence length="217" mass="24415">MSLPHLILGNAVYSSWSMRPYLVLKRAGIEFTTEFVPLRTDEFRDYLPTVSPLGLVPVLKLGSDAIGDSLAISEWAAEEVSGLWPKDPVKRAQARMLAGQMHAGFMAIRSEMPMNLRRYAEPREELDDAVVADISKLCQAWGSALSKSGGPFLFGDWSIADAFYTPVATRFQSYDISLPPELQMYSERLLDQPEYLAWKAIADAEDWIIEDVDQNFF</sequence>
<dbReference type="CDD" id="cd03194">
    <property type="entry name" value="GST_C_3"/>
    <property type="match status" value="1"/>
</dbReference>
<proteinExistence type="predicted"/>
<comment type="caution">
    <text evidence="2">The sequence shown here is derived from an EMBL/GenBank/DDBJ whole genome shotgun (WGS) entry which is preliminary data.</text>
</comment>
<dbReference type="InterPro" id="IPR004045">
    <property type="entry name" value="Glutathione_S-Trfase_N"/>
</dbReference>
<dbReference type="SUPFAM" id="SSF52833">
    <property type="entry name" value="Thioredoxin-like"/>
    <property type="match status" value="1"/>
</dbReference>
<evidence type="ECO:0000259" key="1">
    <source>
        <dbReference type="PROSITE" id="PS50404"/>
    </source>
</evidence>
<gene>
    <name evidence="2" type="ORF">ACFQDM_11185</name>
</gene>